<dbReference type="InterPro" id="IPR046945">
    <property type="entry name" value="RHMD-like"/>
</dbReference>
<dbReference type="Gene3D" id="3.30.390.10">
    <property type="entry name" value="Enolase-like, N-terminal domain"/>
    <property type="match status" value="1"/>
</dbReference>
<dbReference type="InterPro" id="IPR029017">
    <property type="entry name" value="Enolase-like_N"/>
</dbReference>
<evidence type="ECO:0000259" key="4">
    <source>
        <dbReference type="SMART" id="SM00922"/>
    </source>
</evidence>
<dbReference type="AlphaFoldDB" id="A0A9X3B676"/>
<dbReference type="SFLD" id="SFLDS00001">
    <property type="entry name" value="Enolase"/>
    <property type="match status" value="1"/>
</dbReference>
<dbReference type="RefSeq" id="WP_261514746.1">
    <property type="nucleotide sequence ID" value="NZ_JAODNV010000007.1"/>
</dbReference>
<dbReference type="SUPFAM" id="SSF54826">
    <property type="entry name" value="Enolase N-terminal domain-like"/>
    <property type="match status" value="1"/>
</dbReference>
<dbReference type="InterPro" id="IPR013342">
    <property type="entry name" value="Mandelate_racemase_C"/>
</dbReference>
<dbReference type="GO" id="GO:0016052">
    <property type="term" value="P:carbohydrate catabolic process"/>
    <property type="evidence" value="ECO:0007669"/>
    <property type="project" value="TreeGrafter"/>
</dbReference>
<organism evidence="5 6">
    <name type="scientific">Chelativorans petroleitrophicus</name>
    <dbReference type="NCBI Taxonomy" id="2975484"/>
    <lineage>
        <taxon>Bacteria</taxon>
        <taxon>Pseudomonadati</taxon>
        <taxon>Pseudomonadota</taxon>
        <taxon>Alphaproteobacteria</taxon>
        <taxon>Hyphomicrobiales</taxon>
        <taxon>Phyllobacteriaceae</taxon>
        <taxon>Chelativorans</taxon>
    </lineage>
</organism>
<keyword evidence="3" id="KW-0460">Magnesium</keyword>
<keyword evidence="6" id="KW-1185">Reference proteome</keyword>
<dbReference type="InterPro" id="IPR036849">
    <property type="entry name" value="Enolase-like_C_sf"/>
</dbReference>
<dbReference type="Proteomes" id="UP001149009">
    <property type="component" value="Unassembled WGS sequence"/>
</dbReference>
<dbReference type="SUPFAM" id="SSF51604">
    <property type="entry name" value="Enolase C-terminal domain-like"/>
    <property type="match status" value="1"/>
</dbReference>
<dbReference type="GO" id="GO:0016836">
    <property type="term" value="F:hydro-lyase activity"/>
    <property type="evidence" value="ECO:0007669"/>
    <property type="project" value="TreeGrafter"/>
</dbReference>
<dbReference type="SFLD" id="SFLDG00179">
    <property type="entry name" value="mandelate_racemase"/>
    <property type="match status" value="1"/>
</dbReference>
<evidence type="ECO:0000313" key="5">
    <source>
        <dbReference type="EMBL" id="MCT8989887.1"/>
    </source>
</evidence>
<dbReference type="SMART" id="SM00922">
    <property type="entry name" value="MR_MLE"/>
    <property type="match status" value="1"/>
</dbReference>
<comment type="cofactor">
    <cofactor evidence="1">
        <name>Mg(2+)</name>
        <dbReference type="ChEBI" id="CHEBI:18420"/>
    </cofactor>
</comment>
<gene>
    <name evidence="5" type="ORF">NYR54_06210</name>
</gene>
<proteinExistence type="predicted"/>
<dbReference type="Gene3D" id="3.20.20.120">
    <property type="entry name" value="Enolase-like C-terminal domain"/>
    <property type="match status" value="1"/>
</dbReference>
<dbReference type="PROSITE" id="PS00909">
    <property type="entry name" value="MR_MLE_2"/>
    <property type="match status" value="1"/>
</dbReference>
<protein>
    <submittedName>
        <fullName evidence="5">Mandelate racemase/muconate lactonizing enzyme family protein</fullName>
    </submittedName>
</protein>
<accession>A0A9X3B676</accession>
<dbReference type="CDD" id="cd03316">
    <property type="entry name" value="MR_like"/>
    <property type="match status" value="1"/>
</dbReference>
<comment type="caution">
    <text evidence="5">The sequence shown here is derived from an EMBL/GenBank/DDBJ whole genome shotgun (WGS) entry which is preliminary data.</text>
</comment>
<dbReference type="PROSITE" id="PS00908">
    <property type="entry name" value="MR_MLE_1"/>
    <property type="match status" value="1"/>
</dbReference>
<dbReference type="PANTHER" id="PTHR13794">
    <property type="entry name" value="ENOLASE SUPERFAMILY, MANDELATE RACEMASE"/>
    <property type="match status" value="1"/>
</dbReference>
<dbReference type="PANTHER" id="PTHR13794:SF58">
    <property type="entry name" value="MITOCHONDRIAL ENOLASE SUPERFAMILY MEMBER 1"/>
    <property type="match status" value="1"/>
</dbReference>
<evidence type="ECO:0000313" key="6">
    <source>
        <dbReference type="Proteomes" id="UP001149009"/>
    </source>
</evidence>
<evidence type="ECO:0000256" key="3">
    <source>
        <dbReference type="ARBA" id="ARBA00022842"/>
    </source>
</evidence>
<dbReference type="EMBL" id="JAODNV010000007">
    <property type="protein sequence ID" value="MCT8989887.1"/>
    <property type="molecule type" value="Genomic_DNA"/>
</dbReference>
<evidence type="ECO:0000256" key="1">
    <source>
        <dbReference type="ARBA" id="ARBA00001946"/>
    </source>
</evidence>
<reference evidence="5" key="1">
    <citation type="submission" date="2022-08" db="EMBL/GenBank/DDBJ databases">
        <title>Chelativorans sichuanense sp. nov., a paraffin oil-degrading bacterium isolated from a mixture of oil-based drill cuttings and paddy soil.</title>
        <authorList>
            <person name="Yu J."/>
            <person name="Liu H."/>
            <person name="Chen Q."/>
        </authorList>
    </citation>
    <scope>NUCLEOTIDE SEQUENCE</scope>
    <source>
        <strain evidence="5">SCAU 2101</strain>
    </source>
</reference>
<sequence>MPLKQVVSSSRVTMTHRELVVIEVETDEGETGVGWCTTAGVGAAAVHALITGYLAPMLVGLDPRNTERIWQRLWMECHAAGPAGITTLAISAIDIALWDLKAKSAGEPLHRLLGGARESVEVYASAINLHLSLDELVEQVRAQAGEGYTSFKIKIGRPGLYEDLQRCLAVRRVIGDNGLLMLDANQKWSVGEATQRIRILLEAAPLFIEEPLLSDDIEGHAKLRDVTGMPIAMGEQLCNRFEFWNYVSRRAADYLQPDVWKVGGITEFLKIAALGAAAGIPISPHGALELSVHLAAALPNAMHVENIFGLNLFDFAATSTPMIISNGRYVPGSAPGHGVTFDRAALEEHELPLGEAIERQPLYAFS</sequence>
<dbReference type="InterPro" id="IPR018110">
    <property type="entry name" value="Mandel_Rmase/mucon_lact_enz_CS"/>
</dbReference>
<feature type="domain" description="Mandelate racemase/muconate lactonizing enzyme C-terminal" evidence="4">
    <location>
        <begin position="133"/>
        <end position="230"/>
    </location>
</feature>
<dbReference type="Pfam" id="PF02746">
    <property type="entry name" value="MR_MLE_N"/>
    <property type="match status" value="1"/>
</dbReference>
<dbReference type="GO" id="GO:0000287">
    <property type="term" value="F:magnesium ion binding"/>
    <property type="evidence" value="ECO:0007669"/>
    <property type="project" value="UniProtKB-ARBA"/>
</dbReference>
<dbReference type="InterPro" id="IPR013341">
    <property type="entry name" value="Mandelate_racemase_N_dom"/>
</dbReference>
<dbReference type="Pfam" id="PF13378">
    <property type="entry name" value="MR_MLE_C"/>
    <property type="match status" value="1"/>
</dbReference>
<dbReference type="InterPro" id="IPR029065">
    <property type="entry name" value="Enolase_C-like"/>
</dbReference>
<name>A0A9X3B676_9HYPH</name>
<evidence type="ECO:0000256" key="2">
    <source>
        <dbReference type="ARBA" id="ARBA00022723"/>
    </source>
</evidence>
<keyword evidence="2" id="KW-0479">Metal-binding</keyword>
<dbReference type="GO" id="GO:0009063">
    <property type="term" value="P:amino acid catabolic process"/>
    <property type="evidence" value="ECO:0007669"/>
    <property type="project" value="InterPro"/>
</dbReference>